<name>A0A2P4QEK7_RHIID</name>
<organism evidence="1 2">
    <name type="scientific">Rhizophagus irregularis (strain DAOM 181602 / DAOM 197198 / MUCL 43194)</name>
    <name type="common">Arbuscular mycorrhizal fungus</name>
    <name type="synonym">Glomus intraradices</name>
    <dbReference type="NCBI Taxonomy" id="747089"/>
    <lineage>
        <taxon>Eukaryota</taxon>
        <taxon>Fungi</taxon>
        <taxon>Fungi incertae sedis</taxon>
        <taxon>Mucoromycota</taxon>
        <taxon>Glomeromycotina</taxon>
        <taxon>Glomeromycetes</taxon>
        <taxon>Glomerales</taxon>
        <taxon>Glomeraceae</taxon>
        <taxon>Rhizophagus</taxon>
    </lineage>
</organism>
<protein>
    <submittedName>
        <fullName evidence="1">Uncharacterized protein</fullName>
    </submittedName>
</protein>
<dbReference type="Proteomes" id="UP000018888">
    <property type="component" value="Unassembled WGS sequence"/>
</dbReference>
<dbReference type="EMBL" id="AUPC02000054">
    <property type="protein sequence ID" value="POG76047.1"/>
    <property type="molecule type" value="Genomic_DNA"/>
</dbReference>
<reference evidence="1 2" key="1">
    <citation type="journal article" date="2013" name="Proc. Natl. Acad. Sci. U.S.A.">
        <title>Genome of an arbuscular mycorrhizal fungus provides insight into the oldest plant symbiosis.</title>
        <authorList>
            <person name="Tisserant E."/>
            <person name="Malbreil M."/>
            <person name="Kuo A."/>
            <person name="Kohler A."/>
            <person name="Symeonidi A."/>
            <person name="Balestrini R."/>
            <person name="Charron P."/>
            <person name="Duensing N."/>
            <person name="Frei Dit Frey N."/>
            <person name="Gianinazzi-Pearson V."/>
            <person name="Gilbert L.B."/>
            <person name="Handa Y."/>
            <person name="Herr J.R."/>
            <person name="Hijri M."/>
            <person name="Koul R."/>
            <person name="Kawaguchi M."/>
            <person name="Krajinski F."/>
            <person name="Lammers P.J."/>
            <person name="Masclaux F.G."/>
            <person name="Murat C."/>
            <person name="Morin E."/>
            <person name="Ndikumana S."/>
            <person name="Pagni M."/>
            <person name="Petitpierre D."/>
            <person name="Requena N."/>
            <person name="Rosikiewicz P."/>
            <person name="Riley R."/>
            <person name="Saito K."/>
            <person name="San Clemente H."/>
            <person name="Shapiro H."/>
            <person name="van Tuinen D."/>
            <person name="Becard G."/>
            <person name="Bonfante P."/>
            <person name="Paszkowski U."/>
            <person name="Shachar-Hill Y.Y."/>
            <person name="Tuskan G.A."/>
            <person name="Young P.W."/>
            <person name="Sanders I.R."/>
            <person name="Henrissat B."/>
            <person name="Rensing S.A."/>
            <person name="Grigoriev I.V."/>
            <person name="Corradi N."/>
            <person name="Roux C."/>
            <person name="Martin F."/>
        </authorList>
    </citation>
    <scope>NUCLEOTIDE SEQUENCE [LARGE SCALE GENOMIC DNA]</scope>
    <source>
        <strain evidence="1 2">DAOM 197198</strain>
    </source>
</reference>
<comment type="caution">
    <text evidence="1">The sequence shown here is derived from an EMBL/GenBank/DDBJ whole genome shotgun (WGS) entry which is preliminary data.</text>
</comment>
<accession>A0A2P4QEK7</accession>
<sequence>MRLTMKVVIIYFFVHFVYSEPFLYISYIFYRHSFMCISETFLFYRLLKIESSFSQKKYSPGITRRVYLFGKDLFF</sequence>
<proteinExistence type="predicted"/>
<keyword evidence="2" id="KW-1185">Reference proteome</keyword>
<reference evidence="1 2" key="2">
    <citation type="journal article" date="2018" name="New Phytol.">
        <title>High intraspecific genome diversity in the model arbuscular mycorrhizal symbiont Rhizophagus irregularis.</title>
        <authorList>
            <person name="Chen E.C.H."/>
            <person name="Morin E."/>
            <person name="Beaudet D."/>
            <person name="Noel J."/>
            <person name="Yildirir G."/>
            <person name="Ndikumana S."/>
            <person name="Charron P."/>
            <person name="St-Onge C."/>
            <person name="Giorgi J."/>
            <person name="Kruger M."/>
            <person name="Marton T."/>
            <person name="Ropars J."/>
            <person name="Grigoriev I.V."/>
            <person name="Hainaut M."/>
            <person name="Henrissat B."/>
            <person name="Roux C."/>
            <person name="Martin F."/>
            <person name="Corradi N."/>
        </authorList>
    </citation>
    <scope>NUCLEOTIDE SEQUENCE [LARGE SCALE GENOMIC DNA]</scope>
    <source>
        <strain evidence="1 2">DAOM 197198</strain>
    </source>
</reference>
<evidence type="ECO:0000313" key="2">
    <source>
        <dbReference type="Proteomes" id="UP000018888"/>
    </source>
</evidence>
<dbReference type="AlphaFoldDB" id="A0A2P4QEK7"/>
<evidence type="ECO:0000313" key="1">
    <source>
        <dbReference type="EMBL" id="POG76047.1"/>
    </source>
</evidence>
<gene>
    <name evidence="1" type="ORF">GLOIN_2v1559552</name>
</gene>